<dbReference type="InterPro" id="IPR012340">
    <property type="entry name" value="NA-bd_OB-fold"/>
</dbReference>
<name>A0A6I4VSQ2_9BACL</name>
<feature type="transmembrane region" description="Helical" evidence="1">
    <location>
        <begin position="12"/>
        <end position="33"/>
    </location>
</feature>
<keyword evidence="1" id="KW-0812">Transmembrane</keyword>
<evidence type="ECO:0000313" key="3">
    <source>
        <dbReference type="EMBL" id="MXQ53488.1"/>
    </source>
</evidence>
<protein>
    <recommendedName>
        <fullName evidence="2">Membrane protein NfeD2 N-terminal transmembrane domain-containing protein</fullName>
    </recommendedName>
</protein>
<feature type="domain" description="Membrane protein NfeD2 N-terminal transmembrane" evidence="2">
    <location>
        <begin position="2"/>
        <end position="73"/>
    </location>
</feature>
<evidence type="ECO:0000259" key="2">
    <source>
        <dbReference type="Pfam" id="PF25842"/>
    </source>
</evidence>
<organism evidence="3 4">
    <name type="scientific">Shimazuella alba</name>
    <dbReference type="NCBI Taxonomy" id="2690964"/>
    <lineage>
        <taxon>Bacteria</taxon>
        <taxon>Bacillati</taxon>
        <taxon>Bacillota</taxon>
        <taxon>Bacilli</taxon>
        <taxon>Bacillales</taxon>
        <taxon>Thermoactinomycetaceae</taxon>
        <taxon>Shimazuella</taxon>
    </lineage>
</organism>
<keyword evidence="1" id="KW-1133">Transmembrane helix</keyword>
<keyword evidence="1" id="KW-0472">Membrane</keyword>
<sequence>MLGDLFPIGVQFPWFQPISLLVGLTVFGGSGFILNNWTTFPINEVVLYAAVISLIAVIFFYFVIIRPANRTESSTGFQLRDLVGKQGEVWVAIPSGGYGEVLITTAGGNSNHIAGSQSDVTIPEGTQKLSFLK</sequence>
<dbReference type="Gene3D" id="2.40.50.140">
    <property type="entry name" value="Nucleic acid-binding proteins"/>
    <property type="match status" value="1"/>
</dbReference>
<accession>A0A6I4VSQ2</accession>
<evidence type="ECO:0000256" key="1">
    <source>
        <dbReference type="SAM" id="Phobius"/>
    </source>
</evidence>
<comment type="caution">
    <text evidence="3">The sequence shown here is derived from an EMBL/GenBank/DDBJ whole genome shotgun (WGS) entry which is preliminary data.</text>
</comment>
<dbReference type="EMBL" id="WUUL01000004">
    <property type="protein sequence ID" value="MXQ53488.1"/>
    <property type="molecule type" value="Genomic_DNA"/>
</dbReference>
<reference evidence="3 4" key="1">
    <citation type="submission" date="2019-12" db="EMBL/GenBank/DDBJ databases">
        <title>Whole-genome analyses of novel actinobacteria.</title>
        <authorList>
            <person name="Sahin N."/>
            <person name="Saygin H."/>
        </authorList>
    </citation>
    <scope>NUCLEOTIDE SEQUENCE [LARGE SCALE GENOMIC DNA]</scope>
    <source>
        <strain evidence="3 4">KC615</strain>
    </source>
</reference>
<gene>
    <name evidence="3" type="ORF">GSM42_07050</name>
</gene>
<dbReference type="InterPro" id="IPR058653">
    <property type="entry name" value="NfeD2_TM"/>
</dbReference>
<evidence type="ECO:0000313" key="4">
    <source>
        <dbReference type="Proteomes" id="UP000430692"/>
    </source>
</evidence>
<feature type="transmembrane region" description="Helical" evidence="1">
    <location>
        <begin position="45"/>
        <end position="64"/>
    </location>
</feature>
<dbReference type="AlphaFoldDB" id="A0A6I4VSQ2"/>
<dbReference type="Pfam" id="PF25842">
    <property type="entry name" value="NfeD_TM"/>
    <property type="match status" value="1"/>
</dbReference>
<proteinExistence type="predicted"/>
<dbReference type="Proteomes" id="UP000430692">
    <property type="component" value="Unassembled WGS sequence"/>
</dbReference>
<keyword evidence="4" id="KW-1185">Reference proteome</keyword>